<dbReference type="PANTHER" id="PTHR35580:SF1">
    <property type="entry name" value="PHYTASE-LIKE DOMAIN-CONTAINING PROTEIN"/>
    <property type="match status" value="1"/>
</dbReference>
<feature type="region of interest" description="Disordered" evidence="1">
    <location>
        <begin position="932"/>
        <end position="978"/>
    </location>
</feature>
<dbReference type="PANTHER" id="PTHR35580">
    <property type="entry name" value="CELL SURFACE GLYCOPROTEIN (S-LAYER PROTEIN)-LIKE PROTEIN"/>
    <property type="match status" value="1"/>
</dbReference>
<keyword evidence="2" id="KW-1133">Transmembrane helix</keyword>
<dbReference type="Proteomes" id="UP001150062">
    <property type="component" value="Unassembled WGS sequence"/>
</dbReference>
<keyword evidence="5" id="KW-1185">Reference proteome</keyword>
<reference evidence="4" key="1">
    <citation type="submission" date="2022-08" db="EMBL/GenBank/DDBJ databases">
        <title>Novel sulfate-reducing endosymbionts in the free-living metamonad Anaeramoeba.</title>
        <authorList>
            <person name="Jerlstrom-Hultqvist J."/>
            <person name="Cepicka I."/>
            <person name="Gallot-Lavallee L."/>
            <person name="Salas-Leiva D."/>
            <person name="Curtis B.A."/>
            <person name="Zahonova K."/>
            <person name="Pipaliya S."/>
            <person name="Dacks J."/>
            <person name="Roger A.J."/>
        </authorList>
    </citation>
    <scope>NUCLEOTIDE SEQUENCE</scope>
    <source>
        <strain evidence="4">Schooner1</strain>
    </source>
</reference>
<dbReference type="InterPro" id="IPR052918">
    <property type="entry name" value="Motility_Chemotaxis_Reg"/>
</dbReference>
<dbReference type="InterPro" id="IPR009030">
    <property type="entry name" value="Growth_fac_rcpt_cys_sf"/>
</dbReference>
<sequence>MYFRDSDEIHFLLESVDGKKKIVEIQLVMVGCQKTKVLPEKEMDSQTTFLQGQKKQRSQNHQRLRYQNIYPNIDLVFNSIGSTFKSEFHLYGSDHEKSISEIKFNYISKSTIYKSINENGELIIKDENMNVLLIESAPVVSQNNQILQSNYFIDIDDNIQIQINPEKLIPNIPLIIDPTYSTYIGLDNSSSFALDLIVLDDQSVVFLGSASLYGFPYDTKIGGCQSTSIILVKFSSDGKKIIWSTIVGSDYEDIPHSITKDNGENFLVSGITLDVDTFPTTNDTYFNNCFDTNSVGSFFFRINGNGDEILQSTIICSTEESLILVSSHIVDQNDNIYISSIIAGQFQNCVSTDHRSLLLLKLSNDFKNLIDYNCTVPVTTVALSRNLKIDPHDDIIVVGYSDNTDLEDYFYNRENVYFNKHKKQTNSEQILDQNNNNNNNNNKNRNVSGKSSCFIAKFDKENLEKKWIKYVGTNEQNICFDFDLDSNGDIYVVGSTPSQTFPVTDDAWIKTTGFTTAGFFLKYLNDGSEMVYSTFIRSYSPKSWNTAESIHISSDSKFVYICGRSSLEQLWWLLTQIYSSDQYWDYCIIFDTAKLASMNTTLSFKFEEQVDFAIAAGWDSDANAPTIYVVGSSQNIITTDGAYKPTTKIDNAFITHIDGCAVGYYGNNSFDCKECPLGYVSTAVDQKKCSPCPKGTYSTYGIFTKVRQCEPCAIGDFNNYTAQINCYKCFPGTYSNKIGTVNCNPCDKGEYSIGFGSTKCKKCLKSTYNGKVGQTECLNCSKKLISSNDGSSSCYKCMFFTKTNENQDKCIIAPSRIYVILFPVLGLIIIFATVFWRLSIRKKNKQLVIRITNVDEKQSAGILSNDISSSLSEDFFDESDSKSNDLNSDEQYSNDSYENNDNQQNYIENSLSIRQKDYLNTNQNENQFINEKQNEEQNQEQNHEQNQEQNQEQNDTKNYQNDDIIDQNNDKNEVDEHN</sequence>
<protein>
    <submittedName>
        <fullName evidence="4">Cell surface glycoprotein (S-layer protein)-like protein</fullName>
    </submittedName>
</protein>
<accession>A0ABQ8Y9Z3</accession>
<evidence type="ECO:0000313" key="5">
    <source>
        <dbReference type="Proteomes" id="UP001150062"/>
    </source>
</evidence>
<feature type="region of interest" description="Disordered" evidence="1">
    <location>
        <begin position="874"/>
        <end position="902"/>
    </location>
</feature>
<dbReference type="CDD" id="cd00185">
    <property type="entry name" value="TNFRSF"/>
    <property type="match status" value="1"/>
</dbReference>
<dbReference type="InterPro" id="IPR057708">
    <property type="entry name" value="DUF7948"/>
</dbReference>
<proteinExistence type="predicted"/>
<feature type="compositionally biased region" description="Basic and acidic residues" evidence="1">
    <location>
        <begin position="968"/>
        <end position="978"/>
    </location>
</feature>
<gene>
    <name evidence="4" type="ORF">M0813_23227</name>
</gene>
<evidence type="ECO:0000256" key="1">
    <source>
        <dbReference type="SAM" id="MobiDB-lite"/>
    </source>
</evidence>
<comment type="caution">
    <text evidence="4">The sequence shown here is derived from an EMBL/GenBank/DDBJ whole genome shotgun (WGS) entry which is preliminary data.</text>
</comment>
<feature type="compositionally biased region" description="Low complexity" evidence="1">
    <location>
        <begin position="947"/>
        <end position="962"/>
    </location>
</feature>
<feature type="compositionally biased region" description="Polar residues" evidence="1">
    <location>
        <begin position="889"/>
        <end position="902"/>
    </location>
</feature>
<organism evidence="4 5">
    <name type="scientific">Anaeramoeba flamelloides</name>
    <dbReference type="NCBI Taxonomy" id="1746091"/>
    <lineage>
        <taxon>Eukaryota</taxon>
        <taxon>Metamonada</taxon>
        <taxon>Anaeramoebidae</taxon>
        <taxon>Anaeramoeba</taxon>
    </lineage>
</organism>
<feature type="domain" description="DUF7948" evidence="3">
    <location>
        <begin position="20"/>
        <end position="179"/>
    </location>
</feature>
<feature type="transmembrane region" description="Helical" evidence="2">
    <location>
        <begin position="817"/>
        <end position="836"/>
    </location>
</feature>
<dbReference type="EMBL" id="JAOAOG010000193">
    <property type="protein sequence ID" value="KAJ6241440.1"/>
    <property type="molecule type" value="Genomic_DNA"/>
</dbReference>
<evidence type="ECO:0000256" key="2">
    <source>
        <dbReference type="SAM" id="Phobius"/>
    </source>
</evidence>
<dbReference type="SUPFAM" id="SSF57184">
    <property type="entry name" value="Growth factor receptor domain"/>
    <property type="match status" value="1"/>
</dbReference>
<evidence type="ECO:0000259" key="3">
    <source>
        <dbReference type="Pfam" id="PF25778"/>
    </source>
</evidence>
<dbReference type="Gene3D" id="2.10.50.10">
    <property type="entry name" value="Tumor Necrosis Factor Receptor, subunit A, domain 2"/>
    <property type="match status" value="3"/>
</dbReference>
<keyword evidence="2" id="KW-0472">Membrane</keyword>
<name>A0ABQ8Y9Z3_9EUKA</name>
<dbReference type="Pfam" id="PF25778">
    <property type="entry name" value="DUF7948"/>
    <property type="match status" value="1"/>
</dbReference>
<dbReference type="SMART" id="SM01411">
    <property type="entry name" value="Ephrin_rec_like"/>
    <property type="match status" value="3"/>
</dbReference>
<keyword evidence="2" id="KW-0812">Transmembrane</keyword>
<evidence type="ECO:0000313" key="4">
    <source>
        <dbReference type="EMBL" id="KAJ6241440.1"/>
    </source>
</evidence>